<keyword evidence="11" id="KW-1185">Reference proteome</keyword>
<evidence type="ECO:0000256" key="3">
    <source>
        <dbReference type="ARBA" id="ARBA00023242"/>
    </source>
</evidence>
<evidence type="ECO:0000256" key="6">
    <source>
        <dbReference type="SAM" id="Coils"/>
    </source>
</evidence>
<keyword evidence="3" id="KW-0539">Nucleus</keyword>
<feature type="coiled-coil region" evidence="6">
    <location>
        <begin position="2"/>
        <end position="122"/>
    </location>
</feature>
<sequence>MHQALQELRDQYETQMANNRQEIEMLYENKIKNLQTAANRNSGAATAAIDELRQVRTRIDTLSSKITELEGQNAVLTNRCRDLEKLLENERLRHAEDLDLLEKELARMRDEMTHQLQEYQDLMDIKVSLDLEIATYRKMLESEEARLNISPSGSAETSRSVRSGSQRRTPVRGGAKRKRTLLEESQESTLSDYSVTSSSKGDIEVAEVDADGKFVKIHNKTNKEVALSGWQILRKAGEEETLYKFHRSIKADPNATITVWSSDLGKEHEPPSNLVMKGQRWFVADNMTTTILNSDGVEVAQSERIRRHLSSSSSRHREMSGGYMGSEELHHQQGDPQGEEKCKIM</sequence>
<comment type="caution">
    <text evidence="10">The sequence shown here is derived from an EMBL/GenBank/DDBJ whole genome shotgun (WGS) entry which is preliminary data.</text>
</comment>
<feature type="domain" description="LTD" evidence="8">
    <location>
        <begin position="191"/>
        <end position="308"/>
    </location>
</feature>
<evidence type="ECO:0000256" key="4">
    <source>
        <dbReference type="ARBA" id="ARBA00024186"/>
    </source>
</evidence>
<keyword evidence="2 6" id="KW-0175">Coiled coil</keyword>
<dbReference type="GO" id="GO:0005638">
    <property type="term" value="C:lamin filament"/>
    <property type="evidence" value="ECO:0007669"/>
    <property type="project" value="UniProtKB-ARBA"/>
</dbReference>
<dbReference type="InterPro" id="IPR018039">
    <property type="entry name" value="IF_conserved"/>
</dbReference>
<dbReference type="PANTHER" id="PTHR45721:SF11">
    <property type="entry name" value="LAMIN DM0-RELATED"/>
    <property type="match status" value="1"/>
</dbReference>
<dbReference type="PROSITE" id="PS51842">
    <property type="entry name" value="IF_ROD_2"/>
    <property type="match status" value="1"/>
</dbReference>
<dbReference type="GO" id="GO:0007097">
    <property type="term" value="P:nuclear migration"/>
    <property type="evidence" value="ECO:0007669"/>
    <property type="project" value="TreeGrafter"/>
</dbReference>
<dbReference type="GO" id="GO:0007112">
    <property type="term" value="P:male meiosis cytokinesis"/>
    <property type="evidence" value="ECO:0007669"/>
    <property type="project" value="UniProtKB-ARBA"/>
</dbReference>
<reference evidence="10 11" key="1">
    <citation type="submission" date="2015-09" db="EMBL/GenBank/DDBJ databases">
        <title>Draft genome of the scarab beetle Oryctes borbonicus.</title>
        <authorList>
            <person name="Meyer J.M."/>
            <person name="Markov G.V."/>
            <person name="Baskaran P."/>
            <person name="Herrmann M."/>
            <person name="Sommer R.J."/>
            <person name="Roedelsperger C."/>
        </authorList>
    </citation>
    <scope>NUCLEOTIDE SEQUENCE [LARGE SCALE GENOMIC DNA]</scope>
    <source>
        <strain evidence="10">OB123</strain>
        <tissue evidence="10">Whole animal</tissue>
    </source>
</reference>
<dbReference type="PANTHER" id="PTHR45721">
    <property type="entry name" value="LAMIN DM0-RELATED"/>
    <property type="match status" value="1"/>
</dbReference>
<dbReference type="InterPro" id="IPR036415">
    <property type="entry name" value="Lamin_tail_dom_sf"/>
</dbReference>
<dbReference type="GO" id="GO:0005200">
    <property type="term" value="F:structural constituent of cytoskeleton"/>
    <property type="evidence" value="ECO:0007669"/>
    <property type="project" value="TreeGrafter"/>
</dbReference>
<evidence type="ECO:0000259" key="8">
    <source>
        <dbReference type="PROSITE" id="PS51841"/>
    </source>
</evidence>
<dbReference type="GO" id="GO:0006998">
    <property type="term" value="P:nuclear envelope organization"/>
    <property type="evidence" value="ECO:0007669"/>
    <property type="project" value="TreeGrafter"/>
</dbReference>
<evidence type="ECO:0000256" key="5">
    <source>
        <dbReference type="RuleBase" id="RU000685"/>
    </source>
</evidence>
<dbReference type="SUPFAM" id="SSF74853">
    <property type="entry name" value="Lamin A/C globular tail domain"/>
    <property type="match status" value="1"/>
</dbReference>
<dbReference type="Gene3D" id="1.20.5.170">
    <property type="match status" value="1"/>
</dbReference>
<proteinExistence type="inferred from homology"/>
<keyword evidence="1 5" id="KW-0403">Intermediate filament</keyword>
<evidence type="ECO:0000313" key="10">
    <source>
        <dbReference type="EMBL" id="KRT78232.1"/>
    </source>
</evidence>
<dbReference type="GO" id="GO:0051664">
    <property type="term" value="P:nuclear pore localization"/>
    <property type="evidence" value="ECO:0007669"/>
    <property type="project" value="TreeGrafter"/>
</dbReference>
<evidence type="ECO:0000256" key="7">
    <source>
        <dbReference type="SAM" id="MobiDB-lite"/>
    </source>
</evidence>
<feature type="region of interest" description="Disordered" evidence="7">
    <location>
        <begin position="304"/>
        <end position="345"/>
    </location>
</feature>
<dbReference type="PROSITE" id="PS00226">
    <property type="entry name" value="IF_ROD_1"/>
    <property type="match status" value="1"/>
</dbReference>
<gene>
    <name evidence="10" type="ORF">AMK59_6704</name>
</gene>
<dbReference type="Pfam" id="PF00038">
    <property type="entry name" value="Filament"/>
    <property type="match status" value="1"/>
</dbReference>
<dbReference type="GO" id="GO:0090435">
    <property type="term" value="P:protein localization to nuclear envelope"/>
    <property type="evidence" value="ECO:0007669"/>
    <property type="project" value="TreeGrafter"/>
</dbReference>
<dbReference type="InterPro" id="IPR001322">
    <property type="entry name" value="Lamin_tail_dom"/>
</dbReference>
<evidence type="ECO:0000259" key="9">
    <source>
        <dbReference type="PROSITE" id="PS51842"/>
    </source>
</evidence>
<comment type="similarity">
    <text evidence="5">Belongs to the intermediate filament family.</text>
</comment>
<dbReference type="Pfam" id="PF00932">
    <property type="entry name" value="LTD"/>
    <property type="match status" value="1"/>
</dbReference>
<evidence type="ECO:0000256" key="2">
    <source>
        <dbReference type="ARBA" id="ARBA00023054"/>
    </source>
</evidence>
<organism evidence="10 11">
    <name type="scientific">Oryctes borbonicus</name>
    <dbReference type="NCBI Taxonomy" id="1629725"/>
    <lineage>
        <taxon>Eukaryota</taxon>
        <taxon>Metazoa</taxon>
        <taxon>Ecdysozoa</taxon>
        <taxon>Arthropoda</taxon>
        <taxon>Hexapoda</taxon>
        <taxon>Insecta</taxon>
        <taxon>Pterygota</taxon>
        <taxon>Neoptera</taxon>
        <taxon>Endopterygota</taxon>
        <taxon>Coleoptera</taxon>
        <taxon>Polyphaga</taxon>
        <taxon>Scarabaeiformia</taxon>
        <taxon>Scarabaeidae</taxon>
        <taxon>Dynastinae</taxon>
        <taxon>Oryctes</taxon>
    </lineage>
</organism>
<dbReference type="InterPro" id="IPR039008">
    <property type="entry name" value="IF_rod_dom"/>
</dbReference>
<dbReference type="PROSITE" id="PS51841">
    <property type="entry name" value="LTD"/>
    <property type="match status" value="1"/>
</dbReference>
<evidence type="ECO:0000313" key="11">
    <source>
        <dbReference type="Proteomes" id="UP000051574"/>
    </source>
</evidence>
<dbReference type="AlphaFoldDB" id="A0A0T6ASS6"/>
<feature type="compositionally biased region" description="Basic and acidic residues" evidence="7">
    <location>
        <begin position="327"/>
        <end position="345"/>
    </location>
</feature>
<dbReference type="Proteomes" id="UP000051574">
    <property type="component" value="Unassembled WGS sequence"/>
</dbReference>
<dbReference type="GO" id="GO:0030833">
    <property type="term" value="P:regulation of actin filament polymerization"/>
    <property type="evidence" value="ECO:0007669"/>
    <property type="project" value="UniProtKB-ARBA"/>
</dbReference>
<dbReference type="FunFam" id="1.20.5.170:FF:000058">
    <property type="entry name" value="Intermediate filament protein B"/>
    <property type="match status" value="1"/>
</dbReference>
<feature type="compositionally biased region" description="Polar residues" evidence="7">
    <location>
        <begin position="149"/>
        <end position="168"/>
    </location>
</feature>
<dbReference type="EMBL" id="LJIG01022884">
    <property type="protein sequence ID" value="KRT78232.1"/>
    <property type="molecule type" value="Genomic_DNA"/>
</dbReference>
<feature type="domain" description="IF rod" evidence="9">
    <location>
        <begin position="1"/>
        <end position="147"/>
    </location>
</feature>
<dbReference type="GO" id="GO:0031507">
    <property type="term" value="P:heterochromatin formation"/>
    <property type="evidence" value="ECO:0007669"/>
    <property type="project" value="UniProtKB-ARBA"/>
</dbReference>
<evidence type="ECO:0008006" key="12">
    <source>
        <dbReference type="Google" id="ProtNLM"/>
    </source>
</evidence>
<dbReference type="SUPFAM" id="SSF64593">
    <property type="entry name" value="Intermediate filament protein, coiled coil region"/>
    <property type="match status" value="1"/>
</dbReference>
<accession>A0A0T6ASS6</accession>
<evidence type="ECO:0000256" key="1">
    <source>
        <dbReference type="ARBA" id="ARBA00022754"/>
    </source>
</evidence>
<protein>
    <recommendedName>
        <fullName evidence="12">LTD domain-containing protein</fullName>
    </recommendedName>
</protein>
<feature type="region of interest" description="Disordered" evidence="7">
    <location>
        <begin position="145"/>
        <end position="196"/>
    </location>
</feature>
<dbReference type="OrthoDB" id="102442at2759"/>
<name>A0A0T6ASS6_9SCAR</name>
<dbReference type="Gene3D" id="1.20.5.500">
    <property type="entry name" value="Single helix bin"/>
    <property type="match status" value="1"/>
</dbReference>
<comment type="subcellular location">
    <subcellularLocation>
        <location evidence="4">Nucleus lamina</location>
    </subcellularLocation>
</comment>
<dbReference type="Gene3D" id="2.60.40.1260">
    <property type="entry name" value="Lamin Tail domain"/>
    <property type="match status" value="1"/>
</dbReference>